<keyword evidence="3" id="KW-1185">Reference proteome</keyword>
<keyword evidence="1" id="KW-0472">Membrane</keyword>
<keyword evidence="1" id="KW-0812">Transmembrane</keyword>
<protein>
    <submittedName>
        <fullName evidence="2">Uncharacterized protein</fullName>
    </submittedName>
</protein>
<sequence>MEASIMMNFYMGFSLLLYVLVPFALYWIIRLAVRHGIKDAWRDKEF</sequence>
<comment type="caution">
    <text evidence="2">The sequence shown here is derived from an EMBL/GenBank/DDBJ whole genome shotgun (WGS) entry which is preliminary data.</text>
</comment>
<keyword evidence="1" id="KW-1133">Transmembrane helix</keyword>
<proteinExistence type="predicted"/>
<dbReference type="Proteomes" id="UP000181884">
    <property type="component" value="Unassembled WGS sequence"/>
</dbReference>
<feature type="transmembrane region" description="Helical" evidence="1">
    <location>
        <begin position="6"/>
        <end position="29"/>
    </location>
</feature>
<evidence type="ECO:0000313" key="3">
    <source>
        <dbReference type="Proteomes" id="UP000181884"/>
    </source>
</evidence>
<reference evidence="2 3" key="1">
    <citation type="submission" date="2014-12" db="EMBL/GenBank/DDBJ databases">
        <title>Draft genome sequences of 29 type strains of Enterococci.</title>
        <authorList>
            <person name="Zhong Z."/>
            <person name="Sun Z."/>
            <person name="Liu W."/>
            <person name="Zhang W."/>
            <person name="Zhang H."/>
        </authorList>
    </citation>
    <scope>NUCLEOTIDE SEQUENCE [LARGE SCALE GENOMIC DNA]</scope>
    <source>
        <strain evidence="2 3">DSM 17029</strain>
    </source>
</reference>
<evidence type="ECO:0000313" key="2">
    <source>
        <dbReference type="EMBL" id="OJG19557.1"/>
    </source>
</evidence>
<name>A0A1L8RIH4_9ENTE</name>
<dbReference type="AlphaFoldDB" id="A0A1L8RIH4"/>
<evidence type="ECO:0000256" key="1">
    <source>
        <dbReference type="SAM" id="Phobius"/>
    </source>
</evidence>
<gene>
    <name evidence="2" type="ORF">RU97_GL001128</name>
</gene>
<organism evidence="2 3">
    <name type="scientific">Enterococcus canis</name>
    <dbReference type="NCBI Taxonomy" id="214095"/>
    <lineage>
        <taxon>Bacteria</taxon>
        <taxon>Bacillati</taxon>
        <taxon>Bacillota</taxon>
        <taxon>Bacilli</taxon>
        <taxon>Lactobacillales</taxon>
        <taxon>Enterococcaceae</taxon>
        <taxon>Enterococcus</taxon>
    </lineage>
</organism>
<accession>A0A1L8RIH4</accession>
<dbReference type="EMBL" id="JXKH01000002">
    <property type="protein sequence ID" value="OJG19557.1"/>
    <property type="molecule type" value="Genomic_DNA"/>
</dbReference>